<feature type="region of interest" description="Disordered" evidence="3">
    <location>
        <begin position="39"/>
        <end position="63"/>
    </location>
</feature>
<evidence type="ECO:0000256" key="3">
    <source>
        <dbReference type="SAM" id="MobiDB-lite"/>
    </source>
</evidence>
<feature type="compositionally biased region" description="Low complexity" evidence="3">
    <location>
        <begin position="7"/>
        <end position="25"/>
    </location>
</feature>
<keyword evidence="2" id="KW-0203">Cytokinin biosynthesis</keyword>
<dbReference type="InterPro" id="IPR031100">
    <property type="entry name" value="LOG_fam"/>
</dbReference>
<protein>
    <recommendedName>
        <fullName evidence="2">Cytokinin riboside 5'-monophosphate phosphoribohydrolase</fullName>
        <ecNumber evidence="2">3.2.2.n1</ecNumber>
    </recommendedName>
</protein>
<dbReference type="AlphaFoldDB" id="A0A1H0RNR1"/>
<dbReference type="GO" id="GO:0005829">
    <property type="term" value="C:cytosol"/>
    <property type="evidence" value="ECO:0007669"/>
    <property type="project" value="TreeGrafter"/>
</dbReference>
<feature type="region of interest" description="Disordered" evidence="3">
    <location>
        <begin position="1"/>
        <end position="25"/>
    </location>
</feature>
<comment type="catalytic activity">
    <reaction evidence="2">
        <text>9-ribosyl-trans-zeatin 5'-phosphate + H2O = trans-zeatin + D-ribose 5-phosphate</text>
        <dbReference type="Rhea" id="RHEA:48564"/>
        <dbReference type="ChEBI" id="CHEBI:15377"/>
        <dbReference type="ChEBI" id="CHEBI:16522"/>
        <dbReference type="ChEBI" id="CHEBI:78346"/>
        <dbReference type="ChEBI" id="CHEBI:87947"/>
        <dbReference type="EC" id="3.2.2.n1"/>
    </reaction>
</comment>
<dbReference type="SUPFAM" id="SSF102405">
    <property type="entry name" value="MCP/YpsA-like"/>
    <property type="match status" value="1"/>
</dbReference>
<keyword evidence="5" id="KW-1185">Reference proteome</keyword>
<feature type="compositionally biased region" description="Low complexity" evidence="3">
    <location>
        <begin position="39"/>
        <end position="53"/>
    </location>
</feature>
<evidence type="ECO:0000313" key="4">
    <source>
        <dbReference type="EMBL" id="SDP31171.1"/>
    </source>
</evidence>
<dbReference type="NCBIfam" id="TIGR00730">
    <property type="entry name" value="Rossman fold protein, TIGR00730 family"/>
    <property type="match status" value="1"/>
</dbReference>
<dbReference type="PANTHER" id="PTHR31223:SF70">
    <property type="entry name" value="LOG FAMILY PROTEIN YJL055W"/>
    <property type="match status" value="1"/>
</dbReference>
<comment type="similarity">
    <text evidence="1 2">Belongs to the LOG family.</text>
</comment>
<dbReference type="PANTHER" id="PTHR31223">
    <property type="entry name" value="LOG FAMILY PROTEIN YJL055W"/>
    <property type="match status" value="1"/>
</dbReference>
<gene>
    <name evidence="4" type="ORF">SAMN05216259_12337</name>
</gene>
<dbReference type="Proteomes" id="UP000199341">
    <property type="component" value="Unassembled WGS sequence"/>
</dbReference>
<dbReference type="EMBL" id="FNIE01000023">
    <property type="protein sequence ID" value="SDP31171.1"/>
    <property type="molecule type" value="Genomic_DNA"/>
</dbReference>
<evidence type="ECO:0000256" key="2">
    <source>
        <dbReference type="RuleBase" id="RU363015"/>
    </source>
</evidence>
<comment type="catalytic activity">
    <reaction evidence="2">
        <text>N(6)-(dimethylallyl)adenosine 5'-phosphate + H2O = N(6)-dimethylallyladenine + D-ribose 5-phosphate</text>
        <dbReference type="Rhea" id="RHEA:48560"/>
        <dbReference type="ChEBI" id="CHEBI:15377"/>
        <dbReference type="ChEBI" id="CHEBI:17660"/>
        <dbReference type="ChEBI" id="CHEBI:57526"/>
        <dbReference type="ChEBI" id="CHEBI:78346"/>
        <dbReference type="EC" id="3.2.2.n1"/>
    </reaction>
</comment>
<evidence type="ECO:0000313" key="5">
    <source>
        <dbReference type="Proteomes" id="UP000199341"/>
    </source>
</evidence>
<accession>A0A1H0RNR1</accession>
<dbReference type="EC" id="3.2.2.n1" evidence="2"/>
<organism evidence="4 5">
    <name type="scientific">Actinacidiphila guanduensis</name>
    <dbReference type="NCBI Taxonomy" id="310781"/>
    <lineage>
        <taxon>Bacteria</taxon>
        <taxon>Bacillati</taxon>
        <taxon>Actinomycetota</taxon>
        <taxon>Actinomycetes</taxon>
        <taxon>Kitasatosporales</taxon>
        <taxon>Streptomycetaceae</taxon>
        <taxon>Actinacidiphila</taxon>
    </lineage>
</organism>
<evidence type="ECO:0000256" key="1">
    <source>
        <dbReference type="ARBA" id="ARBA00006763"/>
    </source>
</evidence>
<dbReference type="Pfam" id="PF03641">
    <property type="entry name" value="Lysine_decarbox"/>
    <property type="match status" value="1"/>
</dbReference>
<keyword evidence="2" id="KW-0378">Hydrolase</keyword>
<sequence length="244" mass="25248">MSGSTNGPAAGSAAGPEPVGEPVTEVTELTELIEVTEVTEAGSAPAGPGRGAATDPLTGPAAAPPARPMNVCVFLSAADLPERYTAPAREFAELLGKGGHTLVWGGSEAGLMKVVADGVRAAGGRLVGVSVEFLHHKARPDADEMVVTADLAARKAELLRRADAVVVMVGGMGTLDEATEILELKKHGLHAKPVVLLNSAGFYDGLLEQFRRMDADGFLPLPLAELVYFADDGADAMAYLQEHV</sequence>
<reference evidence="4 5" key="1">
    <citation type="submission" date="2016-10" db="EMBL/GenBank/DDBJ databases">
        <authorList>
            <person name="de Groot N.N."/>
        </authorList>
    </citation>
    <scope>NUCLEOTIDE SEQUENCE [LARGE SCALE GENOMIC DNA]</scope>
    <source>
        <strain evidence="4 5">CGMCC 4.2022</strain>
    </source>
</reference>
<name>A0A1H0RNR1_9ACTN</name>
<proteinExistence type="inferred from homology"/>
<dbReference type="GO" id="GO:0009691">
    <property type="term" value="P:cytokinin biosynthetic process"/>
    <property type="evidence" value="ECO:0007669"/>
    <property type="project" value="UniProtKB-UniRule"/>
</dbReference>
<dbReference type="GO" id="GO:0102682">
    <property type="term" value="F:cytokinin riboside 5'-monophosphate phosphoribohydrolase activity"/>
    <property type="evidence" value="ECO:0007669"/>
    <property type="project" value="RHEA"/>
</dbReference>
<dbReference type="InterPro" id="IPR005269">
    <property type="entry name" value="LOG"/>
</dbReference>
<dbReference type="Gene3D" id="3.40.50.450">
    <property type="match status" value="1"/>
</dbReference>
<dbReference type="STRING" id="310781.SAMN05216259_12337"/>